<feature type="region of interest" description="Disordered" evidence="1">
    <location>
        <begin position="19"/>
        <end position="49"/>
    </location>
</feature>
<dbReference type="EMBL" id="AWUE01004996">
    <property type="protein sequence ID" value="OMP13162.1"/>
    <property type="molecule type" value="Genomic_DNA"/>
</dbReference>
<dbReference type="AlphaFoldDB" id="A0A1R3L1C9"/>
<protein>
    <submittedName>
        <fullName evidence="2">Uncharacterized protein</fullName>
    </submittedName>
</protein>
<name>A0A1R3L1C9_9ROSI</name>
<accession>A0A1R3L1C9</accession>
<comment type="caution">
    <text evidence="2">The sequence shown here is derived from an EMBL/GenBank/DDBJ whole genome shotgun (WGS) entry which is preliminary data.</text>
</comment>
<evidence type="ECO:0000256" key="1">
    <source>
        <dbReference type="SAM" id="MobiDB-lite"/>
    </source>
</evidence>
<keyword evidence="3" id="KW-1185">Reference proteome</keyword>
<gene>
    <name evidence="2" type="ORF">COLO4_02170</name>
</gene>
<proteinExistence type="predicted"/>
<sequence length="120" mass="13408">MLLQETARRHRVGERQIRPLHGNGPIEVSIRPDVHNVGGNKGNEKKSGHRFCVAPPPGQTAKFLPAPGGKQHLNEQDNRHADKHQLPVTRRLILVGVNYQFPDDGIEMQVKTGKNFAIDK</sequence>
<organism evidence="2 3">
    <name type="scientific">Corchorus olitorius</name>
    <dbReference type="NCBI Taxonomy" id="93759"/>
    <lineage>
        <taxon>Eukaryota</taxon>
        <taxon>Viridiplantae</taxon>
        <taxon>Streptophyta</taxon>
        <taxon>Embryophyta</taxon>
        <taxon>Tracheophyta</taxon>
        <taxon>Spermatophyta</taxon>
        <taxon>Magnoliopsida</taxon>
        <taxon>eudicotyledons</taxon>
        <taxon>Gunneridae</taxon>
        <taxon>Pentapetalae</taxon>
        <taxon>rosids</taxon>
        <taxon>malvids</taxon>
        <taxon>Malvales</taxon>
        <taxon>Malvaceae</taxon>
        <taxon>Grewioideae</taxon>
        <taxon>Apeibeae</taxon>
        <taxon>Corchorus</taxon>
    </lineage>
</organism>
<reference evidence="3" key="1">
    <citation type="submission" date="2013-09" db="EMBL/GenBank/DDBJ databases">
        <title>Corchorus olitorius genome sequencing.</title>
        <authorList>
            <person name="Alam M."/>
            <person name="Haque M.S."/>
            <person name="Islam M.S."/>
            <person name="Emdad E.M."/>
            <person name="Islam M.M."/>
            <person name="Ahmed B."/>
            <person name="Halim A."/>
            <person name="Hossen Q.M.M."/>
            <person name="Hossain M.Z."/>
            <person name="Ahmed R."/>
            <person name="Khan M.M."/>
            <person name="Islam R."/>
            <person name="Rashid M.M."/>
            <person name="Khan S.A."/>
            <person name="Rahman M.S."/>
            <person name="Alam M."/>
            <person name="Yahiya A.S."/>
            <person name="Khan M.S."/>
            <person name="Azam M.S."/>
            <person name="Haque T."/>
            <person name="Lashkar M.Z.H."/>
            <person name="Akhand A.I."/>
            <person name="Morshed G."/>
            <person name="Roy S."/>
            <person name="Uddin K.S."/>
            <person name="Rabeya T."/>
            <person name="Hossain A.S."/>
            <person name="Chowdhury A."/>
            <person name="Snigdha A.R."/>
            <person name="Mortoza M.S."/>
            <person name="Matin S.A."/>
            <person name="Hoque S.M.E."/>
            <person name="Islam M.K."/>
            <person name="Roy D.K."/>
            <person name="Haider R."/>
            <person name="Moosa M.M."/>
            <person name="Elias S.M."/>
            <person name="Hasan A.M."/>
            <person name="Jahan S."/>
            <person name="Shafiuddin M."/>
            <person name="Mahmood N."/>
            <person name="Shommy N.S."/>
        </authorList>
    </citation>
    <scope>NUCLEOTIDE SEQUENCE [LARGE SCALE GENOMIC DNA]</scope>
    <source>
        <strain evidence="3">cv. O-4</strain>
    </source>
</reference>
<evidence type="ECO:0000313" key="2">
    <source>
        <dbReference type="EMBL" id="OMP13162.1"/>
    </source>
</evidence>
<dbReference type="Proteomes" id="UP000187203">
    <property type="component" value="Unassembled WGS sequence"/>
</dbReference>
<evidence type="ECO:0000313" key="3">
    <source>
        <dbReference type="Proteomes" id="UP000187203"/>
    </source>
</evidence>